<dbReference type="Proteomes" id="UP000789525">
    <property type="component" value="Unassembled WGS sequence"/>
</dbReference>
<protein>
    <submittedName>
        <fullName evidence="1">3143_t:CDS:1</fullName>
    </submittedName>
</protein>
<reference evidence="1" key="1">
    <citation type="submission" date="2021-06" db="EMBL/GenBank/DDBJ databases">
        <authorList>
            <person name="Kallberg Y."/>
            <person name="Tangrot J."/>
            <person name="Rosling A."/>
        </authorList>
    </citation>
    <scope>NUCLEOTIDE SEQUENCE</scope>
    <source>
        <strain evidence="1">CL356</strain>
    </source>
</reference>
<evidence type="ECO:0000313" key="1">
    <source>
        <dbReference type="EMBL" id="CAG8743850.1"/>
    </source>
</evidence>
<feature type="non-terminal residue" evidence="1">
    <location>
        <position position="387"/>
    </location>
</feature>
<name>A0ACA9QA34_9GLOM</name>
<evidence type="ECO:0000313" key="2">
    <source>
        <dbReference type="Proteomes" id="UP000789525"/>
    </source>
</evidence>
<organism evidence="1 2">
    <name type="scientific">Acaulospora colombiana</name>
    <dbReference type="NCBI Taxonomy" id="27376"/>
    <lineage>
        <taxon>Eukaryota</taxon>
        <taxon>Fungi</taxon>
        <taxon>Fungi incertae sedis</taxon>
        <taxon>Mucoromycota</taxon>
        <taxon>Glomeromycotina</taxon>
        <taxon>Glomeromycetes</taxon>
        <taxon>Diversisporales</taxon>
        <taxon>Acaulosporaceae</taxon>
        <taxon>Acaulospora</taxon>
    </lineage>
</organism>
<dbReference type="EMBL" id="CAJVPT010049376">
    <property type="protein sequence ID" value="CAG8743850.1"/>
    <property type="molecule type" value="Genomic_DNA"/>
</dbReference>
<sequence length="387" mass="42327">AAEAPELAPYDDYQYEDGSRFDILSSDPFRSDPLRAESPIPVLDIEEAPPVPPKNRPLLIRPPSRLIIPDEFIVEVQSPTSEGSRTPTSATVAAMKSAFNRITTTGKSRIRLLSFIKEAKSPILGESPRASPPQLKLPTFKTDEPLFDATSFQLPEIPIAKKKNMRVEGPTVGHAAPPPRVPTPKAAAPVLGTLPGASALQLDLNGDFEGYMLPSPAESVHQPSPQVREAPNWIKEFRAELEQLAGEALNLTTFPDKLVLELPEEPGRSHRRTLVFTDAELEESTPELTSDSVSDLGRPARPAKPSRPIPPVPQESYIREPSGVSGFTDASWFPHLNREARASYSSLQTISTFDPSRPIPSIPDQDSYISSDDEHTIGAEAIEPQPY</sequence>
<gene>
    <name evidence="1" type="ORF">ACOLOM_LOCUS12321</name>
</gene>
<comment type="caution">
    <text evidence="1">The sequence shown here is derived from an EMBL/GenBank/DDBJ whole genome shotgun (WGS) entry which is preliminary data.</text>
</comment>
<feature type="non-terminal residue" evidence="1">
    <location>
        <position position="1"/>
    </location>
</feature>
<keyword evidence="2" id="KW-1185">Reference proteome</keyword>
<accession>A0ACA9QA34</accession>
<proteinExistence type="predicted"/>